<evidence type="ECO:0000313" key="1">
    <source>
        <dbReference type="EMBL" id="KAJ8344015.1"/>
    </source>
</evidence>
<name>A0A9Q1ES46_SYNKA</name>
<accession>A0A9Q1ES46</accession>
<protein>
    <submittedName>
        <fullName evidence="1">Uncharacterized protein</fullName>
    </submittedName>
</protein>
<dbReference type="AlphaFoldDB" id="A0A9Q1ES46"/>
<organism evidence="1 2">
    <name type="scientific">Synaphobranchus kaupii</name>
    <name type="common">Kaup's arrowtooth eel</name>
    <dbReference type="NCBI Taxonomy" id="118154"/>
    <lineage>
        <taxon>Eukaryota</taxon>
        <taxon>Metazoa</taxon>
        <taxon>Chordata</taxon>
        <taxon>Craniata</taxon>
        <taxon>Vertebrata</taxon>
        <taxon>Euteleostomi</taxon>
        <taxon>Actinopterygii</taxon>
        <taxon>Neopterygii</taxon>
        <taxon>Teleostei</taxon>
        <taxon>Anguilliformes</taxon>
        <taxon>Synaphobranchidae</taxon>
        <taxon>Synaphobranchus</taxon>
    </lineage>
</organism>
<dbReference type="Proteomes" id="UP001152622">
    <property type="component" value="Chromosome 13"/>
</dbReference>
<comment type="caution">
    <text evidence="1">The sequence shown here is derived from an EMBL/GenBank/DDBJ whole genome shotgun (WGS) entry which is preliminary data.</text>
</comment>
<reference evidence="1" key="1">
    <citation type="journal article" date="2023" name="Science">
        <title>Genome structures resolve the early diversification of teleost fishes.</title>
        <authorList>
            <person name="Parey E."/>
            <person name="Louis A."/>
            <person name="Montfort J."/>
            <person name="Bouchez O."/>
            <person name="Roques C."/>
            <person name="Iampietro C."/>
            <person name="Lluch J."/>
            <person name="Castinel A."/>
            <person name="Donnadieu C."/>
            <person name="Desvignes T."/>
            <person name="Floi Bucao C."/>
            <person name="Jouanno E."/>
            <person name="Wen M."/>
            <person name="Mejri S."/>
            <person name="Dirks R."/>
            <person name="Jansen H."/>
            <person name="Henkel C."/>
            <person name="Chen W.J."/>
            <person name="Zahm M."/>
            <person name="Cabau C."/>
            <person name="Klopp C."/>
            <person name="Thompson A.W."/>
            <person name="Robinson-Rechavi M."/>
            <person name="Braasch I."/>
            <person name="Lecointre G."/>
            <person name="Bobe J."/>
            <person name="Postlethwait J.H."/>
            <person name="Berthelot C."/>
            <person name="Roest Crollius H."/>
            <person name="Guiguen Y."/>
        </authorList>
    </citation>
    <scope>NUCLEOTIDE SEQUENCE</scope>
    <source>
        <strain evidence="1">WJC10195</strain>
    </source>
</reference>
<keyword evidence="2" id="KW-1185">Reference proteome</keyword>
<proteinExistence type="predicted"/>
<gene>
    <name evidence="1" type="ORF">SKAU_G00313440</name>
</gene>
<evidence type="ECO:0000313" key="2">
    <source>
        <dbReference type="Proteomes" id="UP001152622"/>
    </source>
</evidence>
<dbReference type="EMBL" id="JAINUF010000013">
    <property type="protein sequence ID" value="KAJ8344015.1"/>
    <property type="molecule type" value="Genomic_DNA"/>
</dbReference>
<sequence>MKHEGHQGNLKRPVTCIALYRFRFSWDLGGRFNGKTLSRNASDPIAVIPVAGYERLRLMPHSQLHSPTPIKQLPRAGQALFESGASWLESGCIREARDPKQ</sequence>